<reference evidence="1" key="1">
    <citation type="submission" date="2020-12" db="EMBL/GenBank/DDBJ databases">
        <title>Metabolic potential, ecology and presence of endohyphal bacteria is reflected in genomic diversity of Mucoromycotina.</title>
        <authorList>
            <person name="Muszewska A."/>
            <person name="Okrasinska A."/>
            <person name="Steczkiewicz K."/>
            <person name="Drgas O."/>
            <person name="Orlowska M."/>
            <person name="Perlinska-Lenart U."/>
            <person name="Aleksandrzak-Piekarczyk T."/>
            <person name="Szatraj K."/>
            <person name="Zielenkiewicz U."/>
            <person name="Pilsyk S."/>
            <person name="Malc E."/>
            <person name="Mieczkowski P."/>
            <person name="Kruszewska J.S."/>
            <person name="Biernat P."/>
            <person name="Pawlowska J."/>
        </authorList>
    </citation>
    <scope>NUCLEOTIDE SEQUENCE</scope>
    <source>
        <strain evidence="1">WA0000017839</strain>
    </source>
</reference>
<dbReference type="AlphaFoldDB" id="A0A8H7RH35"/>
<evidence type="ECO:0000313" key="1">
    <source>
        <dbReference type="EMBL" id="KAG2211001.1"/>
    </source>
</evidence>
<protein>
    <submittedName>
        <fullName evidence="1">Uncharacterized protein</fullName>
    </submittedName>
</protein>
<gene>
    <name evidence="1" type="ORF">INT47_000161</name>
</gene>
<dbReference type="Proteomes" id="UP000603453">
    <property type="component" value="Unassembled WGS sequence"/>
</dbReference>
<accession>A0A8H7RH35</accession>
<proteinExistence type="predicted"/>
<keyword evidence="2" id="KW-1185">Reference proteome</keyword>
<evidence type="ECO:0000313" key="2">
    <source>
        <dbReference type="Proteomes" id="UP000603453"/>
    </source>
</evidence>
<organism evidence="1 2">
    <name type="scientific">Mucor saturninus</name>
    <dbReference type="NCBI Taxonomy" id="64648"/>
    <lineage>
        <taxon>Eukaryota</taxon>
        <taxon>Fungi</taxon>
        <taxon>Fungi incertae sedis</taxon>
        <taxon>Mucoromycota</taxon>
        <taxon>Mucoromycotina</taxon>
        <taxon>Mucoromycetes</taxon>
        <taxon>Mucorales</taxon>
        <taxon>Mucorineae</taxon>
        <taxon>Mucoraceae</taxon>
        <taxon>Mucor</taxon>
    </lineage>
</organism>
<dbReference type="EMBL" id="JAEPRD010000010">
    <property type="protein sequence ID" value="KAG2211001.1"/>
    <property type="molecule type" value="Genomic_DNA"/>
</dbReference>
<comment type="caution">
    <text evidence="1">The sequence shown here is derived from an EMBL/GenBank/DDBJ whole genome shotgun (WGS) entry which is preliminary data.</text>
</comment>
<name>A0A8H7RH35_9FUNG</name>
<sequence>MSWEESFDGLPALFPNVELLTGYIMTTEFWSFLRKEYLNGIWTSIKQLPSFKPQHIQEYLAVAFLHANTLEYIQAQFYPNGDALSAHGDVLRRSLPQFVHLKTLDIEYHHVEPNDVTNESSYSVKDPIQFDQIVEGCGNTLTKISCQNLPRQILTELHLSDNDFAQFFEFTGKIRKFCTGGEFATNANFQRVLRLFLASSNFPEIAIHLQYNSERSSNSTTHDALTISAPSKLLTTETWAGGGSSLFILIKFKNTIDSGIRHNNILDLYGTKIKQLRFDSRHNFGPFFPNDYLDDSELDTCKESDDVTLLSLKKILQSCAHLETLSLYGISIPAFDDDTETNISIKKLELIMAVIQYDTVLPQIATKLPNLVSLSIEDSLFCSELERTGTNVH</sequence>
<dbReference type="SUPFAM" id="SSF52047">
    <property type="entry name" value="RNI-like"/>
    <property type="match status" value="1"/>
</dbReference>